<comment type="caution">
    <text evidence="3">The sequence shown here is derived from an EMBL/GenBank/DDBJ whole genome shotgun (WGS) entry which is preliminary data.</text>
</comment>
<feature type="domain" description="DUF2264" evidence="1">
    <location>
        <begin position="19"/>
        <end position="358"/>
    </location>
</feature>
<keyword evidence="4" id="KW-1185">Reference proteome</keyword>
<protein>
    <submittedName>
        <fullName evidence="3">DUF2264 domain-containing protein</fullName>
    </submittedName>
</protein>
<dbReference type="Proteomes" id="UP000432089">
    <property type="component" value="Unassembled WGS sequence"/>
</dbReference>
<dbReference type="PIRSF" id="PIRSF014753">
    <property type="entry name" value="UCP014753"/>
    <property type="match status" value="1"/>
</dbReference>
<sequence>MSLDPVRFNPLHGNPLIGRDDVERALLALFEPLLPFFSEGRARVRLDAAGAHFDRAAADLEGFARPLWGLAPHFAGGGTMPHWPLFAAGLANGVDPDHPDYWGQPRDRDQRLVELAALGFALRLAPEKLWDPLTGRQRDRLARYLLDARERAYAPNNWKFFRVMVDAALDRLGLAYDRSLTEAYLAELDGFHIAGGWYRDGDFRRVDHYIPFAMHFYGLIHARFAGAGDPYAERFRERARSFAKDFRSWFDEDGGALAFGRSMTYRFACGGFWAALAFAEEEALPWGEIKGLWLRHLRWWADKPIAHPNGVLSVGYGYPQLTMSESYNSAGSPYWALKAFLPLALPADHPFWRADETPLAPGPDPLPLAAPGMVMTRHPGTVVALSSGQENLQMRSGPEKYAKFAYASRYGFSVEVDERGFERNAFDNTLALSEDGLHYRVRETNETALIAGHALRAVWKPWPGVRVETTLLPAGRWHVRLHRIRSDRPLRSAEGGFAIARGDDGDGETTVEAVGRAAAITPGDLAAIVDLGSTVSRGGRAQKALPNTGLLAAKTTVPQLRGSIPAGETLLACAVLASGDGAAGRDALDRPPALPSLADLDALFRADGVAVGAVEAPGDHL</sequence>
<dbReference type="Pfam" id="PF20938">
    <property type="entry name" value="DUF2264_C"/>
    <property type="match status" value="1"/>
</dbReference>
<gene>
    <name evidence="3" type="ORF">F6X38_05585</name>
</gene>
<dbReference type="EMBL" id="VZDO01000003">
    <property type="protein sequence ID" value="KAB0681357.1"/>
    <property type="molecule type" value="Genomic_DNA"/>
</dbReference>
<evidence type="ECO:0000313" key="3">
    <source>
        <dbReference type="EMBL" id="KAB0681357.1"/>
    </source>
</evidence>
<dbReference type="PANTHER" id="PTHR35339:SF4">
    <property type="entry name" value="LINALOOL DEHYDRATASE_ISOMERASE DOMAIN-CONTAINING PROTEIN"/>
    <property type="match status" value="1"/>
</dbReference>
<feature type="domain" description="DUF2264" evidence="2">
    <location>
        <begin position="366"/>
        <end position="582"/>
    </location>
</feature>
<dbReference type="PANTHER" id="PTHR35339">
    <property type="entry name" value="LINALOOL DEHYDRATASE_ISOMERASE DOMAIN-CONTAINING PROTEIN"/>
    <property type="match status" value="1"/>
</dbReference>
<dbReference type="InterPro" id="IPR049349">
    <property type="entry name" value="DUF2264_N"/>
</dbReference>
<dbReference type="AlphaFoldDB" id="A0A7V7PRK9"/>
<reference evidence="3 4" key="1">
    <citation type="submission" date="2019-09" db="EMBL/GenBank/DDBJ databases">
        <title>YIM 132180 draft genome.</title>
        <authorList>
            <person name="Zhang K."/>
        </authorList>
    </citation>
    <scope>NUCLEOTIDE SEQUENCE [LARGE SCALE GENOMIC DNA]</scope>
    <source>
        <strain evidence="3 4">YIM 132180</strain>
    </source>
</reference>
<dbReference type="Pfam" id="PF10022">
    <property type="entry name" value="DUF2264"/>
    <property type="match status" value="1"/>
</dbReference>
<evidence type="ECO:0000259" key="1">
    <source>
        <dbReference type="Pfam" id="PF10022"/>
    </source>
</evidence>
<proteinExistence type="predicted"/>
<evidence type="ECO:0000259" key="2">
    <source>
        <dbReference type="Pfam" id="PF20938"/>
    </source>
</evidence>
<dbReference type="RefSeq" id="WP_150968612.1">
    <property type="nucleotide sequence ID" value="NZ_VZDO01000003.1"/>
</dbReference>
<organism evidence="3 4">
    <name type="scientific">Plantimonas leprariae</name>
    <dbReference type="NCBI Taxonomy" id="2615207"/>
    <lineage>
        <taxon>Bacteria</taxon>
        <taxon>Pseudomonadati</taxon>
        <taxon>Pseudomonadota</taxon>
        <taxon>Alphaproteobacteria</taxon>
        <taxon>Hyphomicrobiales</taxon>
        <taxon>Aurantimonadaceae</taxon>
        <taxon>Plantimonas</taxon>
    </lineage>
</organism>
<dbReference type="InterPro" id="IPR016624">
    <property type="entry name" value="UCP014753"/>
</dbReference>
<name>A0A7V7PRK9_9HYPH</name>
<dbReference type="InterPro" id="IPR049237">
    <property type="entry name" value="DUF2264_C"/>
</dbReference>
<evidence type="ECO:0000313" key="4">
    <source>
        <dbReference type="Proteomes" id="UP000432089"/>
    </source>
</evidence>
<accession>A0A7V7PRK9</accession>